<proteinExistence type="predicted"/>
<sequence>MTERRPRAVLVTFGTRGDVLPFCVLGRTLQERGHEVRLVTTSDYHRSARGLGLEPVETGEGFEEILKDPRFEPLFHNYLAAGLSTLPLLGALRRALQDRLTALIETSLAEMRGADIVVFNPFAFFAGPLARELGIPAVRVMCQPLLPTRTMSASLFGGADRGRIENRLSYEAFRLLSLFGRRSFAEIRRRHRLGRGLRALANPLTSGLSDLHHIAAWSPVLSPDPGDWPVPALVTGAWQGQPDPEARLREHVEVFLAAGPPPVYVGFGSMFWGAKRNTEVVLRALALWGGRAILQTGPGGLNPPPDLPPNLAYTRHADHALLFPRVAAVVHHGGAGTTAAALRAGRPSVILPLLGDQLFWGRRVAALGASEAPVPLRQVGPEDLAARIARAVSDPAMANAAAEAGRRLAADPGVAAAADRIDGLARERMLR</sequence>
<dbReference type="InterPro" id="IPR050426">
    <property type="entry name" value="Glycosyltransferase_28"/>
</dbReference>
<dbReference type="EC" id="2.4.1.173" evidence="3"/>
<dbReference type="Pfam" id="PF06722">
    <property type="entry name" value="EryCIII-like_C"/>
    <property type="match status" value="1"/>
</dbReference>
<dbReference type="Gene3D" id="3.40.50.2000">
    <property type="entry name" value="Glycogen Phosphorylase B"/>
    <property type="match status" value="2"/>
</dbReference>
<dbReference type="PANTHER" id="PTHR48050">
    <property type="entry name" value="STEROL 3-BETA-GLUCOSYLTRANSFERASE"/>
    <property type="match status" value="1"/>
</dbReference>
<dbReference type="FunFam" id="3.40.50.2000:FF:000009">
    <property type="entry name" value="Sterol 3-beta-glucosyltransferase UGT80A2"/>
    <property type="match status" value="1"/>
</dbReference>
<dbReference type="InterPro" id="IPR002213">
    <property type="entry name" value="UDP_glucos_trans"/>
</dbReference>
<organism evidence="3 4">
    <name type="scientific">Methylorubrum rhodinum</name>
    <dbReference type="NCBI Taxonomy" id="29428"/>
    <lineage>
        <taxon>Bacteria</taxon>
        <taxon>Pseudomonadati</taxon>
        <taxon>Pseudomonadota</taxon>
        <taxon>Alphaproteobacteria</taxon>
        <taxon>Hyphomicrobiales</taxon>
        <taxon>Methylobacteriaceae</taxon>
        <taxon>Methylorubrum</taxon>
    </lineage>
</organism>
<evidence type="ECO:0000313" key="3">
    <source>
        <dbReference type="EMBL" id="MBB5759156.1"/>
    </source>
</evidence>
<dbReference type="CDD" id="cd03784">
    <property type="entry name" value="GT1_Gtf-like"/>
    <property type="match status" value="1"/>
</dbReference>
<feature type="domain" description="Erythromycin biosynthesis protein CIII-like C-terminal" evidence="2">
    <location>
        <begin position="307"/>
        <end position="417"/>
    </location>
</feature>
<evidence type="ECO:0000313" key="4">
    <source>
        <dbReference type="Proteomes" id="UP000583454"/>
    </source>
</evidence>
<protein>
    <submittedName>
        <fullName evidence="3">Sterol 3beta-glucosyltransferase</fullName>
        <ecNumber evidence="3">2.4.1.173</ecNumber>
    </submittedName>
</protein>
<keyword evidence="3" id="KW-0328">Glycosyltransferase</keyword>
<evidence type="ECO:0000259" key="1">
    <source>
        <dbReference type="Pfam" id="PF03033"/>
    </source>
</evidence>
<name>A0A840ZNF7_9HYPH</name>
<keyword evidence="3" id="KW-0808">Transferase</keyword>
<dbReference type="SUPFAM" id="SSF53756">
    <property type="entry name" value="UDP-Glycosyltransferase/glycogen phosphorylase"/>
    <property type="match status" value="1"/>
</dbReference>
<dbReference type="Pfam" id="PF03033">
    <property type="entry name" value="Glyco_transf_28"/>
    <property type="match status" value="1"/>
</dbReference>
<reference evidence="3 4" key="1">
    <citation type="submission" date="2020-08" db="EMBL/GenBank/DDBJ databases">
        <title>Genomic Encyclopedia of Type Strains, Phase IV (KMG-IV): sequencing the most valuable type-strain genomes for metagenomic binning, comparative biology and taxonomic classification.</title>
        <authorList>
            <person name="Goeker M."/>
        </authorList>
    </citation>
    <scope>NUCLEOTIDE SEQUENCE [LARGE SCALE GENOMIC DNA]</scope>
    <source>
        <strain evidence="3 4">DSM 2163</strain>
    </source>
</reference>
<dbReference type="AlphaFoldDB" id="A0A840ZNF7"/>
<dbReference type="Proteomes" id="UP000583454">
    <property type="component" value="Unassembled WGS sequence"/>
</dbReference>
<dbReference type="RefSeq" id="WP_183571971.1">
    <property type="nucleotide sequence ID" value="NZ_JACHOP010000020.1"/>
</dbReference>
<dbReference type="GO" id="GO:0016906">
    <property type="term" value="F:sterol 3-beta-glucosyltransferase activity"/>
    <property type="evidence" value="ECO:0007669"/>
    <property type="project" value="UniProtKB-EC"/>
</dbReference>
<dbReference type="EMBL" id="JACHOP010000020">
    <property type="protein sequence ID" value="MBB5759156.1"/>
    <property type="molecule type" value="Genomic_DNA"/>
</dbReference>
<dbReference type="GO" id="GO:0033072">
    <property type="term" value="P:vancomycin biosynthetic process"/>
    <property type="evidence" value="ECO:0007669"/>
    <property type="project" value="UniProtKB-ARBA"/>
</dbReference>
<keyword evidence="4" id="KW-1185">Reference proteome</keyword>
<dbReference type="PANTHER" id="PTHR48050:SF13">
    <property type="entry name" value="STEROL 3-BETA-GLUCOSYLTRANSFERASE UGT80A2"/>
    <property type="match status" value="1"/>
</dbReference>
<dbReference type="GO" id="GO:0005975">
    <property type="term" value="P:carbohydrate metabolic process"/>
    <property type="evidence" value="ECO:0007669"/>
    <property type="project" value="InterPro"/>
</dbReference>
<gene>
    <name evidence="3" type="ORF">HNR00_003885</name>
</gene>
<accession>A0A840ZNF7</accession>
<dbReference type="InterPro" id="IPR004276">
    <property type="entry name" value="GlycoTrans_28_N"/>
</dbReference>
<dbReference type="InterPro" id="IPR010610">
    <property type="entry name" value="EryCIII-like_C"/>
</dbReference>
<comment type="caution">
    <text evidence="3">The sequence shown here is derived from an EMBL/GenBank/DDBJ whole genome shotgun (WGS) entry which is preliminary data.</text>
</comment>
<evidence type="ECO:0000259" key="2">
    <source>
        <dbReference type="Pfam" id="PF06722"/>
    </source>
</evidence>
<feature type="domain" description="Glycosyltransferase family 28 N-terminal" evidence="1">
    <location>
        <begin position="9"/>
        <end position="64"/>
    </location>
</feature>